<evidence type="ECO:0000256" key="1">
    <source>
        <dbReference type="SAM" id="MobiDB-lite"/>
    </source>
</evidence>
<organism evidence="2 3">
    <name type="scientific">Aspergillus tubingensis (strain CBS 134.48)</name>
    <dbReference type="NCBI Taxonomy" id="767770"/>
    <lineage>
        <taxon>Eukaryota</taxon>
        <taxon>Fungi</taxon>
        <taxon>Dikarya</taxon>
        <taxon>Ascomycota</taxon>
        <taxon>Pezizomycotina</taxon>
        <taxon>Eurotiomycetes</taxon>
        <taxon>Eurotiomycetidae</taxon>
        <taxon>Eurotiales</taxon>
        <taxon>Aspergillaceae</taxon>
        <taxon>Aspergillus</taxon>
        <taxon>Aspergillus subgen. Circumdati</taxon>
    </lineage>
</organism>
<proteinExistence type="predicted"/>
<dbReference type="EMBL" id="KV878176">
    <property type="protein sequence ID" value="OJI90835.1"/>
    <property type="molecule type" value="Genomic_DNA"/>
</dbReference>
<keyword evidence="3" id="KW-1185">Reference proteome</keyword>
<reference evidence="3" key="1">
    <citation type="journal article" date="2017" name="Genome Biol.">
        <title>Comparative genomics reveals high biological diversity and specific adaptations in the industrially and medically important fungal genus Aspergillus.</title>
        <authorList>
            <person name="de Vries R.P."/>
            <person name="Riley R."/>
            <person name="Wiebenga A."/>
            <person name="Aguilar-Osorio G."/>
            <person name="Amillis S."/>
            <person name="Uchima C.A."/>
            <person name="Anderluh G."/>
            <person name="Asadollahi M."/>
            <person name="Askin M."/>
            <person name="Barry K."/>
            <person name="Battaglia E."/>
            <person name="Bayram O."/>
            <person name="Benocci T."/>
            <person name="Braus-Stromeyer S.A."/>
            <person name="Caldana C."/>
            <person name="Canovas D."/>
            <person name="Cerqueira G.C."/>
            <person name="Chen F."/>
            <person name="Chen W."/>
            <person name="Choi C."/>
            <person name="Clum A."/>
            <person name="Dos Santos R.A."/>
            <person name="Damasio A.R."/>
            <person name="Diallinas G."/>
            <person name="Emri T."/>
            <person name="Fekete E."/>
            <person name="Flipphi M."/>
            <person name="Freyberg S."/>
            <person name="Gallo A."/>
            <person name="Gournas C."/>
            <person name="Habgood R."/>
            <person name="Hainaut M."/>
            <person name="Harispe M.L."/>
            <person name="Henrissat B."/>
            <person name="Hilden K.S."/>
            <person name="Hope R."/>
            <person name="Hossain A."/>
            <person name="Karabika E."/>
            <person name="Karaffa L."/>
            <person name="Karanyi Z."/>
            <person name="Krasevec N."/>
            <person name="Kuo A."/>
            <person name="Kusch H."/>
            <person name="LaButti K."/>
            <person name="Lagendijk E.L."/>
            <person name="Lapidus A."/>
            <person name="Levasseur A."/>
            <person name="Lindquist E."/>
            <person name="Lipzen A."/>
            <person name="Logrieco A.F."/>
            <person name="MacCabe A."/>
            <person name="Maekelae M.R."/>
            <person name="Malavazi I."/>
            <person name="Melin P."/>
            <person name="Meyer V."/>
            <person name="Mielnichuk N."/>
            <person name="Miskei M."/>
            <person name="Molnar A.P."/>
            <person name="Mule G."/>
            <person name="Ngan C.Y."/>
            <person name="Orejas M."/>
            <person name="Orosz E."/>
            <person name="Ouedraogo J.P."/>
            <person name="Overkamp K.M."/>
            <person name="Park H.-S."/>
            <person name="Perrone G."/>
            <person name="Piumi F."/>
            <person name="Punt P.J."/>
            <person name="Ram A.F."/>
            <person name="Ramon A."/>
            <person name="Rauscher S."/>
            <person name="Record E."/>
            <person name="Riano-Pachon D.M."/>
            <person name="Robert V."/>
            <person name="Roehrig J."/>
            <person name="Ruller R."/>
            <person name="Salamov A."/>
            <person name="Salih N.S."/>
            <person name="Samson R.A."/>
            <person name="Sandor E."/>
            <person name="Sanguinetti M."/>
            <person name="Schuetze T."/>
            <person name="Sepcic K."/>
            <person name="Shelest E."/>
            <person name="Sherlock G."/>
            <person name="Sophianopoulou V."/>
            <person name="Squina F.M."/>
            <person name="Sun H."/>
            <person name="Susca A."/>
            <person name="Todd R.B."/>
            <person name="Tsang A."/>
            <person name="Unkles S.E."/>
            <person name="van de Wiele N."/>
            <person name="van Rossen-Uffink D."/>
            <person name="Oliveira J.V."/>
            <person name="Vesth T.C."/>
            <person name="Visser J."/>
            <person name="Yu J.-H."/>
            <person name="Zhou M."/>
            <person name="Andersen M.R."/>
            <person name="Archer D.B."/>
            <person name="Baker S.E."/>
            <person name="Benoit I."/>
            <person name="Brakhage A.A."/>
            <person name="Braus G.H."/>
            <person name="Fischer R."/>
            <person name="Frisvad J.C."/>
            <person name="Goldman G.H."/>
            <person name="Houbraken J."/>
            <person name="Oakley B."/>
            <person name="Pocsi I."/>
            <person name="Scazzocchio C."/>
            <person name="Seiboth B."/>
            <person name="vanKuyk P.A."/>
            <person name="Wortman J."/>
            <person name="Dyer P.S."/>
            <person name="Grigoriev I.V."/>
        </authorList>
    </citation>
    <scope>NUCLEOTIDE SEQUENCE [LARGE SCALE GENOMIC DNA]</scope>
    <source>
        <strain evidence="3">CBS 134.48</strain>
    </source>
</reference>
<sequence length="217" mass="24854">MNPLLLLLRKIPQYSFSHFLIHHCYQREASLLIAVARLLPRLNPANCLDLDRLLDCPPFIRVKAVSCYYSGGTCGYHKLGNVSSSYLSRRFRVLYTSKQASRGLRSQCWLTVLRQIFKDRKGVHLRSLGGSQSRKARDNPRRENVSMPRTPGHELFIIPQALLRCLYSSAFTDALKQCMYVCRGQLALRMSVIYPKAATKLLNPNVIRSRQKGMIEL</sequence>
<accession>A0A1L9NNI2</accession>
<evidence type="ECO:0000313" key="3">
    <source>
        <dbReference type="Proteomes" id="UP000184304"/>
    </source>
</evidence>
<feature type="region of interest" description="Disordered" evidence="1">
    <location>
        <begin position="128"/>
        <end position="147"/>
    </location>
</feature>
<name>A0A1L9NNI2_ASPTC</name>
<feature type="compositionally biased region" description="Basic and acidic residues" evidence="1">
    <location>
        <begin position="135"/>
        <end position="144"/>
    </location>
</feature>
<protein>
    <submittedName>
        <fullName evidence="2">Uncharacterized protein</fullName>
    </submittedName>
</protein>
<dbReference type="AlphaFoldDB" id="A0A1L9NNI2"/>
<dbReference type="VEuPathDB" id="FungiDB:ASPTUDRAFT_37626"/>
<gene>
    <name evidence="2" type="ORF">ASPTUDRAFT_37626</name>
</gene>
<dbReference type="Proteomes" id="UP000184304">
    <property type="component" value="Unassembled WGS sequence"/>
</dbReference>
<evidence type="ECO:0000313" key="2">
    <source>
        <dbReference type="EMBL" id="OJI90835.1"/>
    </source>
</evidence>